<comment type="caution">
    <text evidence="1">The sequence shown here is derived from an EMBL/GenBank/DDBJ whole genome shotgun (WGS) entry which is preliminary data.</text>
</comment>
<name>A0AAD1X9L9_EUPCR</name>
<gene>
    <name evidence="1" type="ORF">ECRASSUSDP1_LOCUS4118</name>
</gene>
<protein>
    <submittedName>
        <fullName evidence="1">Uncharacterized protein</fullName>
    </submittedName>
</protein>
<organism evidence="1 2">
    <name type="scientific">Euplotes crassus</name>
    <dbReference type="NCBI Taxonomy" id="5936"/>
    <lineage>
        <taxon>Eukaryota</taxon>
        <taxon>Sar</taxon>
        <taxon>Alveolata</taxon>
        <taxon>Ciliophora</taxon>
        <taxon>Intramacronucleata</taxon>
        <taxon>Spirotrichea</taxon>
        <taxon>Hypotrichia</taxon>
        <taxon>Euplotida</taxon>
        <taxon>Euplotidae</taxon>
        <taxon>Moneuplotes</taxon>
    </lineage>
</organism>
<sequence>MEDSIARSRILKFITVPTFEPLSKRENYMVSLRKKRFQKRSFQKRKIYLGKKEEEKNLHKNMIYHFIAKLKGLYDEENDIFTTDEEIGDTVEDLFSLIGEILYQFDQLIEDIIDYDNPNMTRYYLDFHFNVLREFCVIFSLMSAVNNCAIDFLYPKTFLFDEVEMSQFESTLNKIFKYFPKTMSPLWDYLYCIINNLLVDCPKKSKLYLKEIVRNTDIEKLPYKPAILQTLKFYSILIRIDASENYLQGVQEGIYFCLSIEDSEILTQTMKIISDIPRRTHDSNKNNHLLVEKLIKLLNKYNECSPLAEKQQVLDLLKALNHLANRENADLIIGLKTTCEKYGEVVYKECEKILCKIGYYE</sequence>
<reference evidence="1" key="1">
    <citation type="submission" date="2023-07" db="EMBL/GenBank/DDBJ databases">
        <authorList>
            <consortium name="AG Swart"/>
            <person name="Singh M."/>
            <person name="Singh A."/>
            <person name="Seah K."/>
            <person name="Emmerich C."/>
        </authorList>
    </citation>
    <scope>NUCLEOTIDE SEQUENCE</scope>
    <source>
        <strain evidence="1">DP1</strain>
    </source>
</reference>
<dbReference type="SUPFAM" id="SSF48371">
    <property type="entry name" value="ARM repeat"/>
    <property type="match status" value="1"/>
</dbReference>
<evidence type="ECO:0000313" key="2">
    <source>
        <dbReference type="Proteomes" id="UP001295684"/>
    </source>
</evidence>
<dbReference type="InterPro" id="IPR016024">
    <property type="entry name" value="ARM-type_fold"/>
</dbReference>
<accession>A0AAD1X9L9</accession>
<dbReference type="Proteomes" id="UP001295684">
    <property type="component" value="Unassembled WGS sequence"/>
</dbReference>
<proteinExistence type="predicted"/>
<dbReference type="EMBL" id="CAMPGE010003946">
    <property type="protein sequence ID" value="CAI2362791.1"/>
    <property type="molecule type" value="Genomic_DNA"/>
</dbReference>
<dbReference type="AlphaFoldDB" id="A0AAD1X9L9"/>
<evidence type="ECO:0000313" key="1">
    <source>
        <dbReference type="EMBL" id="CAI2362791.1"/>
    </source>
</evidence>
<keyword evidence="2" id="KW-1185">Reference proteome</keyword>